<dbReference type="Proteomes" id="UP001152622">
    <property type="component" value="Chromosome 21"/>
</dbReference>
<name>A0A9Q1ICE0_SYNKA</name>
<accession>A0A9Q1ICE0</accession>
<reference evidence="1" key="1">
    <citation type="journal article" date="2023" name="Science">
        <title>Genome structures resolve the early diversification of teleost fishes.</title>
        <authorList>
            <person name="Parey E."/>
            <person name="Louis A."/>
            <person name="Montfort J."/>
            <person name="Bouchez O."/>
            <person name="Roques C."/>
            <person name="Iampietro C."/>
            <person name="Lluch J."/>
            <person name="Castinel A."/>
            <person name="Donnadieu C."/>
            <person name="Desvignes T."/>
            <person name="Floi Bucao C."/>
            <person name="Jouanno E."/>
            <person name="Wen M."/>
            <person name="Mejri S."/>
            <person name="Dirks R."/>
            <person name="Jansen H."/>
            <person name="Henkel C."/>
            <person name="Chen W.J."/>
            <person name="Zahm M."/>
            <person name="Cabau C."/>
            <person name="Klopp C."/>
            <person name="Thompson A.W."/>
            <person name="Robinson-Rechavi M."/>
            <person name="Braasch I."/>
            <person name="Lecointre G."/>
            <person name="Bobe J."/>
            <person name="Postlethwait J.H."/>
            <person name="Berthelot C."/>
            <person name="Roest Crollius H."/>
            <person name="Guiguen Y."/>
        </authorList>
    </citation>
    <scope>NUCLEOTIDE SEQUENCE</scope>
    <source>
        <strain evidence="1">WJC10195</strain>
    </source>
</reference>
<evidence type="ECO:0000313" key="1">
    <source>
        <dbReference type="EMBL" id="KAJ8334487.1"/>
    </source>
</evidence>
<protein>
    <submittedName>
        <fullName evidence="1">Uncharacterized protein</fullName>
    </submittedName>
</protein>
<dbReference type="EMBL" id="JAINUF010000021">
    <property type="protein sequence ID" value="KAJ8334487.1"/>
    <property type="molecule type" value="Genomic_DNA"/>
</dbReference>
<sequence length="89" mass="9729">MRWDLAEKSVTLRNSTWALDTIAWCRMKTAYIVFPVGGRRLSGPDKEALCCPGGSHAGDEALGKRYRRSSHTVAAGCSWRGSSSEAPSR</sequence>
<evidence type="ECO:0000313" key="2">
    <source>
        <dbReference type="Proteomes" id="UP001152622"/>
    </source>
</evidence>
<keyword evidence="2" id="KW-1185">Reference proteome</keyword>
<comment type="caution">
    <text evidence="1">The sequence shown here is derived from an EMBL/GenBank/DDBJ whole genome shotgun (WGS) entry which is preliminary data.</text>
</comment>
<organism evidence="1 2">
    <name type="scientific">Synaphobranchus kaupii</name>
    <name type="common">Kaup's arrowtooth eel</name>
    <dbReference type="NCBI Taxonomy" id="118154"/>
    <lineage>
        <taxon>Eukaryota</taxon>
        <taxon>Metazoa</taxon>
        <taxon>Chordata</taxon>
        <taxon>Craniata</taxon>
        <taxon>Vertebrata</taxon>
        <taxon>Euteleostomi</taxon>
        <taxon>Actinopterygii</taxon>
        <taxon>Neopterygii</taxon>
        <taxon>Teleostei</taxon>
        <taxon>Anguilliformes</taxon>
        <taxon>Synaphobranchidae</taxon>
        <taxon>Synaphobranchus</taxon>
    </lineage>
</organism>
<gene>
    <name evidence="1" type="ORF">SKAU_G00401260</name>
</gene>
<proteinExistence type="predicted"/>
<dbReference type="AlphaFoldDB" id="A0A9Q1ICE0"/>